<dbReference type="NCBIfam" id="TIGR01640">
    <property type="entry name" value="F_box_assoc_1"/>
    <property type="match status" value="1"/>
</dbReference>
<dbReference type="AlphaFoldDB" id="A0A1J7HCE5"/>
<dbReference type="Gramene" id="OIW10488">
    <property type="protein sequence ID" value="OIW10488"/>
    <property type="gene ID" value="TanjilG_00426"/>
</dbReference>
<evidence type="ECO:0000313" key="3">
    <source>
        <dbReference type="Proteomes" id="UP000188354"/>
    </source>
</evidence>
<dbReference type="CDD" id="cd22157">
    <property type="entry name" value="F-box_AtFBW1-like"/>
    <property type="match status" value="1"/>
</dbReference>
<dbReference type="EMBL" id="CM007366">
    <property type="protein sequence ID" value="OIW10488.1"/>
    <property type="molecule type" value="Genomic_DNA"/>
</dbReference>
<dbReference type="SUPFAM" id="SSF81383">
    <property type="entry name" value="F-box domain"/>
    <property type="match status" value="1"/>
</dbReference>
<dbReference type="InterPro" id="IPR011043">
    <property type="entry name" value="Gal_Oxase/kelch_b-propeller"/>
</dbReference>
<feature type="domain" description="F-box associated beta-propeller type 1" evidence="1">
    <location>
        <begin position="101"/>
        <end position="294"/>
    </location>
</feature>
<dbReference type="InterPro" id="IPR036047">
    <property type="entry name" value="F-box-like_dom_sf"/>
</dbReference>
<dbReference type="Proteomes" id="UP000188354">
    <property type="component" value="Chromosome LG06"/>
</dbReference>
<organism evidence="2 3">
    <name type="scientific">Lupinus angustifolius</name>
    <name type="common">Narrow-leaved blue lupine</name>
    <dbReference type="NCBI Taxonomy" id="3871"/>
    <lineage>
        <taxon>Eukaryota</taxon>
        <taxon>Viridiplantae</taxon>
        <taxon>Streptophyta</taxon>
        <taxon>Embryophyta</taxon>
        <taxon>Tracheophyta</taxon>
        <taxon>Spermatophyta</taxon>
        <taxon>Magnoliopsida</taxon>
        <taxon>eudicotyledons</taxon>
        <taxon>Gunneridae</taxon>
        <taxon>Pentapetalae</taxon>
        <taxon>rosids</taxon>
        <taxon>fabids</taxon>
        <taxon>Fabales</taxon>
        <taxon>Fabaceae</taxon>
        <taxon>Papilionoideae</taxon>
        <taxon>50 kb inversion clade</taxon>
        <taxon>genistoids sensu lato</taxon>
        <taxon>core genistoids</taxon>
        <taxon>Genisteae</taxon>
        <taxon>Lupinus</taxon>
    </lineage>
</organism>
<dbReference type="PANTHER" id="PTHR31672">
    <property type="entry name" value="BNACNNG10540D PROTEIN"/>
    <property type="match status" value="1"/>
</dbReference>
<evidence type="ECO:0000313" key="2">
    <source>
        <dbReference type="EMBL" id="OIW10488.1"/>
    </source>
</evidence>
<accession>A0A1J7HCE5</accession>
<evidence type="ECO:0000259" key="1">
    <source>
        <dbReference type="Pfam" id="PF07734"/>
    </source>
</evidence>
<dbReference type="InterPro" id="IPR006527">
    <property type="entry name" value="F-box-assoc_dom_typ1"/>
</dbReference>
<keyword evidence="3" id="KW-1185">Reference proteome</keyword>
<dbReference type="Pfam" id="PF07734">
    <property type="entry name" value="FBA_1"/>
    <property type="match status" value="1"/>
</dbReference>
<dbReference type="OMA" id="EIWILEQ"/>
<dbReference type="PANTHER" id="PTHR31672:SF13">
    <property type="entry name" value="F-BOX PROTEIN CPR30-LIKE"/>
    <property type="match status" value="1"/>
</dbReference>
<name>A0A1J7HCE5_LUPAN</name>
<dbReference type="InterPro" id="IPR050796">
    <property type="entry name" value="SCF_F-box_component"/>
</dbReference>
<reference evidence="2 3" key="1">
    <citation type="journal article" date="2017" name="Plant Biotechnol. J.">
        <title>A comprehensive draft genome sequence for lupin (Lupinus angustifolius), an emerging health food: insights into plant-microbe interactions and legume evolution.</title>
        <authorList>
            <person name="Hane J.K."/>
            <person name="Ming Y."/>
            <person name="Kamphuis L.G."/>
            <person name="Nelson M.N."/>
            <person name="Garg G."/>
            <person name="Atkins C.A."/>
            <person name="Bayer P.E."/>
            <person name="Bravo A."/>
            <person name="Bringans S."/>
            <person name="Cannon S."/>
            <person name="Edwards D."/>
            <person name="Foley R."/>
            <person name="Gao L.L."/>
            <person name="Harrison M.J."/>
            <person name="Huang W."/>
            <person name="Hurgobin B."/>
            <person name="Li S."/>
            <person name="Liu C.W."/>
            <person name="McGrath A."/>
            <person name="Morahan G."/>
            <person name="Murray J."/>
            <person name="Weller J."/>
            <person name="Jian J."/>
            <person name="Singh K.B."/>
        </authorList>
    </citation>
    <scope>NUCLEOTIDE SEQUENCE [LARGE SCALE GENOMIC DNA]</scope>
    <source>
        <strain evidence="3">cv. Tanjil</strain>
        <tissue evidence="2">Whole plant</tissue>
    </source>
</reference>
<dbReference type="InterPro" id="IPR017451">
    <property type="entry name" value="F-box-assoc_interact_dom"/>
</dbReference>
<dbReference type="SUPFAM" id="SSF50965">
    <property type="entry name" value="Galactose oxidase, central domain"/>
    <property type="match status" value="1"/>
</dbReference>
<dbReference type="InterPro" id="IPR015915">
    <property type="entry name" value="Kelch-typ_b-propeller"/>
</dbReference>
<gene>
    <name evidence="2" type="ORF">TanjilG_00426</name>
</gene>
<dbReference type="STRING" id="3871.A0A1J7HCE5"/>
<proteinExistence type="predicted"/>
<protein>
    <recommendedName>
        <fullName evidence="1">F-box associated beta-propeller type 1 domain-containing protein</fullName>
    </recommendedName>
</protein>
<dbReference type="Gene3D" id="2.120.10.80">
    <property type="entry name" value="Kelch-type beta propeller"/>
    <property type="match status" value="1"/>
</dbReference>
<sequence length="368" mass="42455">MGGRTELAEDLVENILVRLPVKSLMRFKCVDRSWNVLFKTPTFVNNHLQIHRNQDNIMFSHRYFFRWVDLNKFLMLDSRDMFPEFNSEGLYDDDKIHLYNTQGHCNGVFCICVLFKHEIFPGEGRYHKSILWNPATREVKVVPPPPMPSRSHHYTLLSGFGADPNSNDLNVVNLIIDNENNHPPHAVLYNLITNSWTLITIDPVLVDTISNLSLNYRGFLAKGICYWIISHGCFDDENILCFDFRNNQFHILQRPPTSKGNQSDFITEVNDSTAYVVHYYGKENYCKVEIWILEQDRWTKKHTFPPFEALDGLYNIWKGGAEFIGLAAAGGQFHSFNSDSQLVRSLGVSSLMTDVVLKYVESITSLSF</sequence>